<feature type="transmembrane region" description="Helical" evidence="10">
    <location>
        <begin position="173"/>
        <end position="195"/>
    </location>
</feature>
<comment type="caution">
    <text evidence="11">The sequence shown here is derived from an EMBL/GenBank/DDBJ whole genome shotgun (WGS) entry which is preliminary data.</text>
</comment>
<dbReference type="Proteomes" id="UP001159428">
    <property type="component" value="Unassembled WGS sequence"/>
</dbReference>
<keyword evidence="5 10" id="KW-0808">Transferase</keyword>
<feature type="transmembrane region" description="Helical" evidence="10">
    <location>
        <begin position="117"/>
        <end position="136"/>
    </location>
</feature>
<proteinExistence type="inferred from homology"/>
<feature type="transmembrane region" description="Helical" evidence="10">
    <location>
        <begin position="449"/>
        <end position="469"/>
    </location>
</feature>
<dbReference type="GO" id="GO:0005789">
    <property type="term" value="C:endoplasmic reticulum membrane"/>
    <property type="evidence" value="ECO:0007669"/>
    <property type="project" value="UniProtKB-SubCell"/>
</dbReference>
<evidence type="ECO:0000256" key="9">
    <source>
        <dbReference type="ARBA" id="ARBA00023136"/>
    </source>
</evidence>
<feature type="transmembrane region" description="Helical" evidence="10">
    <location>
        <begin position="389"/>
        <end position="407"/>
    </location>
</feature>
<evidence type="ECO:0000256" key="3">
    <source>
        <dbReference type="ARBA" id="ARBA00008715"/>
    </source>
</evidence>
<comment type="subcellular location">
    <subcellularLocation>
        <location evidence="1 10">Endoplasmic reticulum membrane</location>
        <topology evidence="1 10">Multi-pass membrane protein</topology>
    </subcellularLocation>
</comment>
<evidence type="ECO:0000256" key="6">
    <source>
        <dbReference type="ARBA" id="ARBA00022692"/>
    </source>
</evidence>
<comment type="pathway">
    <text evidence="2 10">Protein modification; protein glycosylation.</text>
</comment>
<organism evidence="11 12">
    <name type="scientific">Pocillopora meandrina</name>
    <dbReference type="NCBI Taxonomy" id="46732"/>
    <lineage>
        <taxon>Eukaryota</taxon>
        <taxon>Metazoa</taxon>
        <taxon>Cnidaria</taxon>
        <taxon>Anthozoa</taxon>
        <taxon>Hexacorallia</taxon>
        <taxon>Scleractinia</taxon>
        <taxon>Astrocoeniina</taxon>
        <taxon>Pocilloporidae</taxon>
        <taxon>Pocillopora</taxon>
    </lineage>
</organism>
<accession>A0AAU9WKB7</accession>
<dbReference type="EC" id="2.4.1.-" evidence="10"/>
<feature type="transmembrane region" description="Helical" evidence="10">
    <location>
        <begin position="350"/>
        <end position="377"/>
    </location>
</feature>
<evidence type="ECO:0000256" key="4">
    <source>
        <dbReference type="ARBA" id="ARBA00022676"/>
    </source>
</evidence>
<keyword evidence="12" id="KW-1185">Reference proteome</keyword>
<evidence type="ECO:0000313" key="12">
    <source>
        <dbReference type="Proteomes" id="UP001159428"/>
    </source>
</evidence>
<evidence type="ECO:0000313" key="11">
    <source>
        <dbReference type="EMBL" id="CAH3116773.1"/>
    </source>
</evidence>
<dbReference type="AlphaFoldDB" id="A0AAU9WKB7"/>
<keyword evidence="7 10" id="KW-0256">Endoplasmic reticulum</keyword>
<feature type="transmembrane region" description="Helical" evidence="10">
    <location>
        <begin position="419"/>
        <end position="437"/>
    </location>
</feature>
<evidence type="ECO:0000256" key="7">
    <source>
        <dbReference type="ARBA" id="ARBA00022824"/>
    </source>
</evidence>
<evidence type="ECO:0000256" key="1">
    <source>
        <dbReference type="ARBA" id="ARBA00004477"/>
    </source>
</evidence>
<gene>
    <name evidence="11" type="ORF">PMEA_00006610</name>
</gene>
<sequence length="487" mass="55795">MAATFYAVVLCVLANILVRWCVSLSTYSGKGKPPMFGDYEAQRHWMEITYNLPFDEWYTNTTNNDLMYWGLDYPPLTAYHSWVCGFIANKINPNWVALNKSRGHESHTHKLFMRHTVVIADILVYIPAVLVFAFVCLRRKPAINKVLTAATVLFYPGLILIDHGHFQYNSISLGLALWGVIGLACDHDLLGSIAFTLALNYKQMELYHALPFFFYLLGKSWKQNSWFSRIFNIAKIGIVVVLTFVLCWLPFLTGLPMVLQVLHRLFPFARGIFEDKVANIWCSISVLIKVKKILSQTQIIRLSTWSTIIACLPSSLNLLKNPMIDRFVLALVNSSLAFFLFSYQVHEKSILLAALPVCLLLHYKPFECVWFLVISTFSMWPLLLKDGLSLPYISCMLFFYTIAYHVFELNKVEPLKQSLFVLSVIGALGLHIGSAVVQPPKRYPDLWPVLISLYSCAHFLAFLCYFNYIQFTIPYTLRSIVTKEKKS</sequence>
<reference evidence="11 12" key="1">
    <citation type="submission" date="2022-05" db="EMBL/GenBank/DDBJ databases">
        <authorList>
            <consortium name="Genoscope - CEA"/>
            <person name="William W."/>
        </authorList>
    </citation>
    <scope>NUCLEOTIDE SEQUENCE [LARGE SCALE GENOMIC DNA]</scope>
</reference>
<keyword evidence="4 10" id="KW-0328">Glycosyltransferase</keyword>
<evidence type="ECO:0000256" key="8">
    <source>
        <dbReference type="ARBA" id="ARBA00022989"/>
    </source>
</evidence>
<evidence type="ECO:0000256" key="2">
    <source>
        <dbReference type="ARBA" id="ARBA00004922"/>
    </source>
</evidence>
<keyword evidence="9 10" id="KW-0472">Membrane</keyword>
<dbReference type="EMBL" id="CALNXJ010000015">
    <property type="protein sequence ID" value="CAH3116773.1"/>
    <property type="molecule type" value="Genomic_DNA"/>
</dbReference>
<dbReference type="PANTHER" id="PTHR12413">
    <property type="entry name" value="DOLICHYL GLYCOSYLTRANSFERASE"/>
    <property type="match status" value="1"/>
</dbReference>
<evidence type="ECO:0000256" key="5">
    <source>
        <dbReference type="ARBA" id="ARBA00022679"/>
    </source>
</evidence>
<dbReference type="PANTHER" id="PTHR12413:SF1">
    <property type="entry name" value="DOLICHYL PYROPHOSPHATE MAN9GLCNAC2 ALPHA-1,3-GLUCOSYLTRANSFERASE"/>
    <property type="match status" value="1"/>
</dbReference>
<feature type="transmembrane region" description="Helical" evidence="10">
    <location>
        <begin position="323"/>
        <end position="343"/>
    </location>
</feature>
<comment type="similarity">
    <text evidence="3 10">Belongs to the ALG6/ALG8 glucosyltransferase family.</text>
</comment>
<feature type="transmembrane region" description="Helical" evidence="10">
    <location>
        <begin position="6"/>
        <end position="27"/>
    </location>
</feature>
<dbReference type="Pfam" id="PF03155">
    <property type="entry name" value="Alg6_Alg8"/>
    <property type="match status" value="1"/>
</dbReference>
<dbReference type="GO" id="GO:0042281">
    <property type="term" value="F:dolichyl pyrophosphate Man9GlcNAc2 alpha-1,3-glucosyltransferase activity"/>
    <property type="evidence" value="ECO:0007669"/>
    <property type="project" value="TreeGrafter"/>
</dbReference>
<keyword evidence="8 10" id="KW-1133">Transmembrane helix</keyword>
<keyword evidence="6 10" id="KW-0812">Transmembrane</keyword>
<name>A0AAU9WKB7_9CNID</name>
<feature type="transmembrane region" description="Helical" evidence="10">
    <location>
        <begin position="230"/>
        <end position="251"/>
    </location>
</feature>
<evidence type="ECO:0000256" key="10">
    <source>
        <dbReference type="RuleBase" id="RU363110"/>
    </source>
</evidence>
<protein>
    <recommendedName>
        <fullName evidence="10">Alpha-1,3-glucosyltransferase</fullName>
        <ecNumber evidence="10">2.4.1.-</ecNumber>
    </recommendedName>
</protein>
<dbReference type="InterPro" id="IPR004856">
    <property type="entry name" value="Glyco_trans_ALG6/ALG8"/>
</dbReference>
<feature type="transmembrane region" description="Helical" evidence="10">
    <location>
        <begin position="142"/>
        <end position="161"/>
    </location>
</feature>